<gene>
    <name evidence="4" type="ORF">A3L11_10240</name>
</gene>
<feature type="region of interest" description="Disordered" evidence="2">
    <location>
        <begin position="255"/>
        <end position="307"/>
    </location>
</feature>
<feature type="domain" description="Toprim" evidence="3">
    <location>
        <begin position="5"/>
        <end position="94"/>
    </location>
</feature>
<dbReference type="Gene3D" id="3.40.1360.10">
    <property type="match status" value="1"/>
</dbReference>
<dbReference type="Pfam" id="PF01751">
    <property type="entry name" value="Toprim"/>
    <property type="match status" value="1"/>
</dbReference>
<evidence type="ECO:0000256" key="1">
    <source>
        <dbReference type="SAM" id="Coils"/>
    </source>
</evidence>
<dbReference type="InterPro" id="IPR006171">
    <property type="entry name" value="TOPRIM_dom"/>
</dbReference>
<keyword evidence="1" id="KW-0175">Coiled coil</keyword>
<dbReference type="SMART" id="SM00493">
    <property type="entry name" value="TOPRIM"/>
    <property type="match status" value="1"/>
</dbReference>
<dbReference type="AlphaFoldDB" id="A0A2Z2MP17"/>
<dbReference type="OrthoDB" id="86047at2157"/>
<keyword evidence="5" id="KW-1185">Reference proteome</keyword>
<dbReference type="PROSITE" id="PS50880">
    <property type="entry name" value="TOPRIM"/>
    <property type="match status" value="1"/>
</dbReference>
<dbReference type="RefSeq" id="WP_088856814.1">
    <property type="nucleotide sequence ID" value="NZ_CP015103.1"/>
</dbReference>
<name>A0A2Z2MP17_9EURY</name>
<dbReference type="GeneID" id="33318621"/>
<reference evidence="4 5" key="1">
    <citation type="submission" date="2016-04" db="EMBL/GenBank/DDBJ databases">
        <title>Complete genome sequence of Thermococcus siculi type strain RG-20.</title>
        <authorList>
            <person name="Oger P.M."/>
        </authorList>
    </citation>
    <scope>NUCLEOTIDE SEQUENCE [LARGE SCALE GENOMIC DNA]</scope>
    <source>
        <strain evidence="4 5">RG-20</strain>
    </source>
</reference>
<keyword evidence="4" id="KW-0413">Isomerase</keyword>
<sequence length="307" mass="34190">MAIVDVRILVEGASDVEVVSKALQGLALGSEYNITISAIIPTTNVEIAKSAAAGADLLIIATDADRVGRDLAERLYNELNEMVGHVERMKLPLGHDLEHVDVELVRKELRNTLVRAGLKSLQVLPGYMEIRKELLDVKGKYDQLANDYEALYREHEELQKKYEEMSAECTGLRNENEGLKELLDKKSRPVKIDDAWKSLFPAEPVPEERILALAVEKLGLAGKIVVGQGYVFAEDDALIEELLKTVYLSLAVKEELEGEKEKPRPPHPEPPAERPPAPVENEAPNIVENPEVKPDEIERLLKGIDDE</sequence>
<evidence type="ECO:0000256" key="2">
    <source>
        <dbReference type="SAM" id="MobiDB-lite"/>
    </source>
</evidence>
<dbReference type="GO" id="GO:0016853">
    <property type="term" value="F:isomerase activity"/>
    <property type="evidence" value="ECO:0007669"/>
    <property type="project" value="UniProtKB-KW"/>
</dbReference>
<dbReference type="EMBL" id="CP015103">
    <property type="protein sequence ID" value="ASJ09588.1"/>
    <property type="molecule type" value="Genomic_DNA"/>
</dbReference>
<evidence type="ECO:0000313" key="5">
    <source>
        <dbReference type="Proteomes" id="UP000250125"/>
    </source>
</evidence>
<evidence type="ECO:0000259" key="3">
    <source>
        <dbReference type="PROSITE" id="PS50880"/>
    </source>
</evidence>
<feature type="compositionally biased region" description="Basic and acidic residues" evidence="2">
    <location>
        <begin position="290"/>
        <end position="307"/>
    </location>
</feature>
<dbReference type="InterPro" id="IPR034141">
    <property type="entry name" value="TOPRIM_RNase_M5-like"/>
</dbReference>
<feature type="compositionally biased region" description="Basic and acidic residues" evidence="2">
    <location>
        <begin position="255"/>
        <end position="272"/>
    </location>
</feature>
<feature type="coiled-coil region" evidence="1">
    <location>
        <begin position="141"/>
        <end position="182"/>
    </location>
</feature>
<evidence type="ECO:0000313" key="4">
    <source>
        <dbReference type="EMBL" id="ASJ09588.1"/>
    </source>
</evidence>
<proteinExistence type="predicted"/>
<accession>A0A2Z2MP17</accession>
<organism evidence="4 5">
    <name type="scientific">Thermococcus siculi</name>
    <dbReference type="NCBI Taxonomy" id="72803"/>
    <lineage>
        <taxon>Archaea</taxon>
        <taxon>Methanobacteriati</taxon>
        <taxon>Methanobacteriota</taxon>
        <taxon>Thermococci</taxon>
        <taxon>Thermococcales</taxon>
        <taxon>Thermococcaceae</taxon>
        <taxon>Thermococcus</taxon>
    </lineage>
</organism>
<dbReference type="CDD" id="cd01027">
    <property type="entry name" value="TOPRIM_RNase_M5_like"/>
    <property type="match status" value="1"/>
</dbReference>
<protein>
    <submittedName>
        <fullName evidence="4">Topoisomerase</fullName>
    </submittedName>
</protein>
<dbReference type="Proteomes" id="UP000250125">
    <property type="component" value="Chromosome"/>
</dbReference>
<dbReference type="KEGG" id="tsl:A3L11_10240"/>